<evidence type="ECO:0000256" key="3">
    <source>
        <dbReference type="SAM" id="Phobius"/>
    </source>
</evidence>
<evidence type="ECO:0000259" key="4">
    <source>
        <dbReference type="Pfam" id="PF01494"/>
    </source>
</evidence>
<evidence type="ECO:0000256" key="2">
    <source>
        <dbReference type="ARBA" id="ARBA00023033"/>
    </source>
</evidence>
<organism evidence="5 6">
    <name type="scientific">Muricoccus vinaceus</name>
    <dbReference type="NCBI Taxonomy" id="424704"/>
    <lineage>
        <taxon>Bacteria</taxon>
        <taxon>Pseudomonadati</taxon>
        <taxon>Pseudomonadota</taxon>
        <taxon>Alphaproteobacteria</taxon>
        <taxon>Acetobacterales</taxon>
        <taxon>Roseomonadaceae</taxon>
        <taxon>Muricoccus</taxon>
    </lineage>
</organism>
<keyword evidence="3" id="KW-0812">Transmembrane</keyword>
<dbReference type="PANTHER" id="PTHR13789">
    <property type="entry name" value="MONOOXYGENASE"/>
    <property type="match status" value="1"/>
</dbReference>
<reference evidence="5 6" key="1">
    <citation type="submission" date="2024-09" db="EMBL/GenBank/DDBJ databases">
        <authorList>
            <person name="Sun Q."/>
            <person name="Mori K."/>
        </authorList>
    </citation>
    <scope>NUCLEOTIDE SEQUENCE [LARGE SCALE GENOMIC DNA]</scope>
    <source>
        <strain evidence="5 6">CCM 7468</strain>
    </source>
</reference>
<dbReference type="EMBL" id="JBHLVZ010000025">
    <property type="protein sequence ID" value="MFC0386188.1"/>
    <property type="molecule type" value="Genomic_DNA"/>
</dbReference>
<accession>A0ABV6IUA1</accession>
<evidence type="ECO:0000256" key="1">
    <source>
        <dbReference type="ARBA" id="ARBA00023002"/>
    </source>
</evidence>
<proteinExistence type="predicted"/>
<evidence type="ECO:0000313" key="5">
    <source>
        <dbReference type="EMBL" id="MFC0386188.1"/>
    </source>
</evidence>
<keyword evidence="2 5" id="KW-0503">Monooxygenase</keyword>
<name>A0ABV6IUA1_9PROT</name>
<evidence type="ECO:0000313" key="6">
    <source>
        <dbReference type="Proteomes" id="UP001589789"/>
    </source>
</evidence>
<keyword evidence="3" id="KW-1133">Transmembrane helix</keyword>
<sequence length="389" mass="42551">MAQNKPSIAIVGAGMGGMAVAATLLQAGFDIQVYEQASRFGRIGAGIQMLPNSMKVLRGIGVEERLRQVAFMPHSHLNRVWDTGEVKRELPMPEDLYGAPFLCMHRADLHDALSAAVPTERIQLNKKLVGLDQAGGPVTLRFADGTTAEADAVIGADGVHSIVRGIIVGPDAPIHRGRIAYRAVFDSALMPSGITPSRTKWWGPDRHIVIYYTRADRSELYFVTSVPEAADWVTPESWSAKGDVRELRRAYEGFHPEVRMVLDACPDCHKWAILEREPLPNWSQGRVVLLGDACHPMTPYMAQGAATSIEDAAVLARCLPDMRGADIEGAFRRYEAHRKPRTSRIQAISSANTWMSGGNDDTSWLYGYDAWNAPLDEPAAGALLPEAVA</sequence>
<keyword evidence="3" id="KW-0472">Membrane</keyword>
<dbReference type="PANTHER" id="PTHR13789:SF309">
    <property type="entry name" value="PUTATIVE (AFU_ORTHOLOGUE AFUA_6G14510)-RELATED"/>
    <property type="match status" value="1"/>
</dbReference>
<dbReference type="InterPro" id="IPR036188">
    <property type="entry name" value="FAD/NAD-bd_sf"/>
</dbReference>
<dbReference type="SUPFAM" id="SSF51905">
    <property type="entry name" value="FAD/NAD(P)-binding domain"/>
    <property type="match status" value="1"/>
</dbReference>
<dbReference type="Proteomes" id="UP001589789">
    <property type="component" value="Unassembled WGS sequence"/>
</dbReference>
<keyword evidence="1" id="KW-0560">Oxidoreductase</keyword>
<feature type="transmembrane region" description="Helical" evidence="3">
    <location>
        <begin position="7"/>
        <end position="29"/>
    </location>
</feature>
<feature type="domain" description="FAD-binding" evidence="4">
    <location>
        <begin position="8"/>
        <end position="345"/>
    </location>
</feature>
<keyword evidence="6" id="KW-1185">Reference proteome</keyword>
<comment type="caution">
    <text evidence="5">The sequence shown here is derived from an EMBL/GenBank/DDBJ whole genome shotgun (WGS) entry which is preliminary data.</text>
</comment>
<dbReference type="InterPro" id="IPR002938">
    <property type="entry name" value="FAD-bd"/>
</dbReference>
<dbReference type="Pfam" id="PF01494">
    <property type="entry name" value="FAD_binding_3"/>
    <property type="match status" value="1"/>
</dbReference>
<gene>
    <name evidence="5" type="ORF">ACFFIC_11620</name>
</gene>
<protein>
    <submittedName>
        <fullName evidence="5">FAD-dependent monooxygenase</fullName>
    </submittedName>
</protein>
<dbReference type="InterPro" id="IPR050493">
    <property type="entry name" value="FAD-dep_Monooxygenase_BioMet"/>
</dbReference>
<dbReference type="PRINTS" id="PR00420">
    <property type="entry name" value="RNGMNOXGNASE"/>
</dbReference>
<dbReference type="Gene3D" id="3.50.50.60">
    <property type="entry name" value="FAD/NAD(P)-binding domain"/>
    <property type="match status" value="1"/>
</dbReference>
<dbReference type="RefSeq" id="WP_377050412.1">
    <property type="nucleotide sequence ID" value="NZ_JBHLVZ010000025.1"/>
</dbReference>
<dbReference type="SUPFAM" id="SSF54373">
    <property type="entry name" value="FAD-linked reductases, C-terminal domain"/>
    <property type="match status" value="1"/>
</dbReference>
<dbReference type="GO" id="GO:0004497">
    <property type="term" value="F:monooxygenase activity"/>
    <property type="evidence" value="ECO:0007669"/>
    <property type="project" value="UniProtKB-KW"/>
</dbReference>